<sequence length="149" mass="16010">MAAHGPILTEASLCRPMGLIPPVFPVTDTSRSRQLTFVHPPALSDDELLGFPVDVKLGEPAAAVLVGPPNLALHRLQRPRRVPVSVVALPPLLPVAAKAGNEAPHVSHRCSLSATSLARCCSGRSPVFVVERQEHLGDSTIHKSRCEWR</sequence>
<dbReference type="EMBL" id="PYDT01000001">
    <property type="protein sequence ID" value="THU73812.1"/>
    <property type="molecule type" value="Genomic_DNA"/>
</dbReference>
<gene>
    <name evidence="1" type="ORF">C4D60_Mb04t26800</name>
</gene>
<dbReference type="AlphaFoldDB" id="A0A4S8KEX5"/>
<evidence type="ECO:0000313" key="1">
    <source>
        <dbReference type="EMBL" id="THU73812.1"/>
    </source>
</evidence>
<reference evidence="1 2" key="1">
    <citation type="journal article" date="2019" name="Nat. Plants">
        <title>Genome sequencing of Musa balbisiana reveals subgenome evolution and function divergence in polyploid bananas.</title>
        <authorList>
            <person name="Yao X."/>
        </authorList>
    </citation>
    <scope>NUCLEOTIDE SEQUENCE [LARGE SCALE GENOMIC DNA]</scope>
    <source>
        <strain evidence="2">cv. DH-PKW</strain>
        <tissue evidence="1">Leaves</tissue>
    </source>
</reference>
<protein>
    <submittedName>
        <fullName evidence="1">Uncharacterized protein</fullName>
    </submittedName>
</protein>
<evidence type="ECO:0000313" key="2">
    <source>
        <dbReference type="Proteomes" id="UP000317650"/>
    </source>
</evidence>
<accession>A0A4S8KEX5</accession>
<proteinExistence type="predicted"/>
<dbReference type="Proteomes" id="UP000317650">
    <property type="component" value="Chromosome 4"/>
</dbReference>
<organism evidence="1 2">
    <name type="scientific">Musa balbisiana</name>
    <name type="common">Banana</name>
    <dbReference type="NCBI Taxonomy" id="52838"/>
    <lineage>
        <taxon>Eukaryota</taxon>
        <taxon>Viridiplantae</taxon>
        <taxon>Streptophyta</taxon>
        <taxon>Embryophyta</taxon>
        <taxon>Tracheophyta</taxon>
        <taxon>Spermatophyta</taxon>
        <taxon>Magnoliopsida</taxon>
        <taxon>Liliopsida</taxon>
        <taxon>Zingiberales</taxon>
        <taxon>Musaceae</taxon>
        <taxon>Musa</taxon>
    </lineage>
</organism>
<comment type="caution">
    <text evidence="1">The sequence shown here is derived from an EMBL/GenBank/DDBJ whole genome shotgun (WGS) entry which is preliminary data.</text>
</comment>
<keyword evidence="2" id="KW-1185">Reference proteome</keyword>
<name>A0A4S8KEX5_MUSBA</name>